<name>A0ABV9KGC7_9RHOB</name>
<comment type="caution">
    <text evidence="4">The sequence shown here is derived from an EMBL/GenBank/DDBJ whole genome shotgun (WGS) entry which is preliminary data.</text>
</comment>
<keyword evidence="5" id="KW-1185">Reference proteome</keyword>
<feature type="chain" id="PRO_5046871277" evidence="3">
    <location>
        <begin position="23"/>
        <end position="261"/>
    </location>
</feature>
<protein>
    <submittedName>
        <fullName evidence="4">VacJ family lipoprotein</fullName>
    </submittedName>
</protein>
<evidence type="ECO:0000313" key="4">
    <source>
        <dbReference type="EMBL" id="MFC4668996.1"/>
    </source>
</evidence>
<dbReference type="EMBL" id="JBHSGI010000009">
    <property type="protein sequence ID" value="MFC4668996.1"/>
    <property type="molecule type" value="Genomic_DNA"/>
</dbReference>
<organism evidence="4 5">
    <name type="scientific">Seohaeicola nanhaiensis</name>
    <dbReference type="NCBI Taxonomy" id="1387282"/>
    <lineage>
        <taxon>Bacteria</taxon>
        <taxon>Pseudomonadati</taxon>
        <taxon>Pseudomonadota</taxon>
        <taxon>Alphaproteobacteria</taxon>
        <taxon>Rhodobacterales</taxon>
        <taxon>Roseobacteraceae</taxon>
        <taxon>Seohaeicola</taxon>
    </lineage>
</organism>
<dbReference type="Proteomes" id="UP001595973">
    <property type="component" value="Unassembled WGS sequence"/>
</dbReference>
<evidence type="ECO:0000256" key="2">
    <source>
        <dbReference type="ARBA" id="ARBA00022729"/>
    </source>
</evidence>
<dbReference type="PANTHER" id="PTHR30035">
    <property type="entry name" value="LIPOPROTEIN VACJ-RELATED"/>
    <property type="match status" value="1"/>
</dbReference>
<dbReference type="RefSeq" id="WP_380717400.1">
    <property type="nucleotide sequence ID" value="NZ_JBHSGI010000009.1"/>
</dbReference>
<keyword evidence="2 3" id="KW-0732">Signal</keyword>
<dbReference type="PANTHER" id="PTHR30035:SF3">
    <property type="entry name" value="INTERMEMBRANE PHOSPHOLIPID TRANSPORT SYSTEM LIPOPROTEIN MLAA"/>
    <property type="match status" value="1"/>
</dbReference>
<sequence length="261" mass="28681">MNPKLQPARLAIAAVLLALVSACTTPDRVMRGSGDVFDPYERTNRKIHALNVGLDRVAFRPASKGYVTIVPDPMVESFSNFADNLSMPKNMVNALLQGNPKLFGQALARFLMNTTIGFAGLADPATEFGLPTAQTDFGETLYVWGAQEGAYIELPVLGPSTERDAVGTFVDFFLNPIGYARNQPADNITTYAEIVQRMGDRGKFADTVDSILYESEDSYAQARVIYLQNRRFELVGAGGETYADPYDDAFPDDTYEDPYAE</sequence>
<proteinExistence type="inferred from homology"/>
<keyword evidence="4" id="KW-0449">Lipoprotein</keyword>
<evidence type="ECO:0000256" key="3">
    <source>
        <dbReference type="SAM" id="SignalP"/>
    </source>
</evidence>
<accession>A0ABV9KGC7</accession>
<dbReference type="PROSITE" id="PS51257">
    <property type="entry name" value="PROKAR_LIPOPROTEIN"/>
    <property type="match status" value="1"/>
</dbReference>
<dbReference type="InterPro" id="IPR007428">
    <property type="entry name" value="MlaA"/>
</dbReference>
<gene>
    <name evidence="4" type="ORF">ACFO5X_10560</name>
</gene>
<reference evidence="5" key="1">
    <citation type="journal article" date="2019" name="Int. J. Syst. Evol. Microbiol.">
        <title>The Global Catalogue of Microorganisms (GCM) 10K type strain sequencing project: providing services to taxonomists for standard genome sequencing and annotation.</title>
        <authorList>
            <consortium name="The Broad Institute Genomics Platform"/>
            <consortium name="The Broad Institute Genome Sequencing Center for Infectious Disease"/>
            <person name="Wu L."/>
            <person name="Ma J."/>
        </authorList>
    </citation>
    <scope>NUCLEOTIDE SEQUENCE [LARGE SCALE GENOMIC DNA]</scope>
    <source>
        <strain evidence="5">CGMCC 4.7283</strain>
    </source>
</reference>
<dbReference type="Pfam" id="PF04333">
    <property type="entry name" value="MlaA"/>
    <property type="match status" value="1"/>
</dbReference>
<evidence type="ECO:0000313" key="5">
    <source>
        <dbReference type="Proteomes" id="UP001595973"/>
    </source>
</evidence>
<evidence type="ECO:0000256" key="1">
    <source>
        <dbReference type="ARBA" id="ARBA00010634"/>
    </source>
</evidence>
<comment type="similarity">
    <text evidence="1">Belongs to the MlaA family.</text>
</comment>
<dbReference type="PRINTS" id="PR01805">
    <property type="entry name" value="VACJLIPOPROT"/>
</dbReference>
<feature type="signal peptide" evidence="3">
    <location>
        <begin position="1"/>
        <end position="22"/>
    </location>
</feature>